<protein>
    <recommendedName>
        <fullName evidence="1">ArnR1-like winged helix-turn-helix domain-containing protein</fullName>
    </recommendedName>
</protein>
<dbReference type="SUPFAM" id="SSF46785">
    <property type="entry name" value="Winged helix' DNA-binding domain"/>
    <property type="match status" value="1"/>
</dbReference>
<sequence>MRGGRRTEYEIYWEILSFCKSGRTFTQIVSRCDLNSKVAQEYIDFLSSKGYISRSSTGDRNLFLTTEKAGAFLKLFTSLYQELFENSPEFKL</sequence>
<evidence type="ECO:0000259" key="1">
    <source>
        <dbReference type="Pfam" id="PF14947"/>
    </source>
</evidence>
<proteinExistence type="predicted"/>
<gene>
    <name evidence="2" type="ORF">ENS19_01210</name>
</gene>
<dbReference type="InterPro" id="IPR036388">
    <property type="entry name" value="WH-like_DNA-bd_sf"/>
</dbReference>
<accession>A0A7C3ERY9</accession>
<evidence type="ECO:0000313" key="2">
    <source>
        <dbReference type="EMBL" id="HFK19880.1"/>
    </source>
</evidence>
<dbReference type="Pfam" id="PF14947">
    <property type="entry name" value="HTH_45"/>
    <property type="match status" value="1"/>
</dbReference>
<reference evidence="2" key="1">
    <citation type="journal article" date="2020" name="mSystems">
        <title>Genome- and Community-Level Interaction Insights into Carbon Utilization and Element Cycling Functions of Hydrothermarchaeota in Hydrothermal Sediment.</title>
        <authorList>
            <person name="Zhou Z."/>
            <person name="Liu Y."/>
            <person name="Xu W."/>
            <person name="Pan J."/>
            <person name="Luo Z.H."/>
            <person name="Li M."/>
        </authorList>
    </citation>
    <scope>NUCLEOTIDE SEQUENCE [LARGE SCALE GENOMIC DNA]</scope>
    <source>
        <strain evidence="2">SpSt-468</strain>
    </source>
</reference>
<dbReference type="InterPro" id="IPR036390">
    <property type="entry name" value="WH_DNA-bd_sf"/>
</dbReference>
<feature type="domain" description="ArnR1-like winged helix-turn-helix" evidence="1">
    <location>
        <begin position="5"/>
        <end position="79"/>
    </location>
</feature>
<comment type="caution">
    <text evidence="2">The sequence shown here is derived from an EMBL/GenBank/DDBJ whole genome shotgun (WGS) entry which is preliminary data.</text>
</comment>
<dbReference type="AlphaFoldDB" id="A0A7C3ERY9"/>
<dbReference type="Gene3D" id="1.10.10.10">
    <property type="entry name" value="Winged helix-like DNA-binding domain superfamily/Winged helix DNA-binding domain"/>
    <property type="match status" value="1"/>
</dbReference>
<organism evidence="2">
    <name type="scientific">Candidatus Methanomethylicus mesodigestus</name>
    <dbReference type="NCBI Taxonomy" id="1867258"/>
    <lineage>
        <taxon>Archaea</taxon>
        <taxon>Thermoproteota</taxon>
        <taxon>Methanosuratincolia</taxon>
        <taxon>Candidatus Methanomethylicales</taxon>
        <taxon>Candidatus Methanomethylicaceae</taxon>
        <taxon>Candidatus Methanomethylicus</taxon>
    </lineage>
</organism>
<name>A0A7C3ERY9_9CREN</name>
<dbReference type="InterPro" id="IPR038723">
    <property type="entry name" value="ArnR1-like_HTH"/>
</dbReference>
<dbReference type="EMBL" id="DSTX01000001">
    <property type="protein sequence ID" value="HFK19880.1"/>
    <property type="molecule type" value="Genomic_DNA"/>
</dbReference>